<comment type="caution">
    <text evidence="2">The sequence shown here is derived from an EMBL/GenBank/DDBJ whole genome shotgun (WGS) entry which is preliminary data.</text>
</comment>
<dbReference type="EMBL" id="CM032186">
    <property type="protein sequence ID" value="KAG7091551.1"/>
    <property type="molecule type" value="Genomic_DNA"/>
</dbReference>
<organism evidence="2 3">
    <name type="scientific">Marasmius oreades</name>
    <name type="common">fairy-ring Marasmius</name>
    <dbReference type="NCBI Taxonomy" id="181124"/>
    <lineage>
        <taxon>Eukaryota</taxon>
        <taxon>Fungi</taxon>
        <taxon>Dikarya</taxon>
        <taxon>Basidiomycota</taxon>
        <taxon>Agaricomycotina</taxon>
        <taxon>Agaricomycetes</taxon>
        <taxon>Agaricomycetidae</taxon>
        <taxon>Agaricales</taxon>
        <taxon>Marasmiineae</taxon>
        <taxon>Marasmiaceae</taxon>
        <taxon>Marasmius</taxon>
    </lineage>
</organism>
<feature type="region of interest" description="Disordered" evidence="1">
    <location>
        <begin position="307"/>
        <end position="354"/>
    </location>
</feature>
<gene>
    <name evidence="2" type="ORF">E1B28_010580</name>
</gene>
<reference evidence="2" key="1">
    <citation type="journal article" date="2021" name="Genome Biol. Evol.">
        <title>The assembled and annotated genome of the fairy-ring fungus Marasmius oreades.</title>
        <authorList>
            <person name="Hiltunen M."/>
            <person name="Ament-Velasquez S.L."/>
            <person name="Johannesson H."/>
        </authorList>
    </citation>
    <scope>NUCLEOTIDE SEQUENCE</scope>
    <source>
        <strain evidence="2">03SP1</strain>
    </source>
</reference>
<dbReference type="GeneID" id="66079656"/>
<sequence>MVMLDEGKPDTSFLSPTFSLWRYLASYGYHHGHISLAALQTATQHSRDAFLLLIAAGTLGILWMKRKERLHLDFAWCERLQNNKGIHPKWFVAFERLYTNDKYVLCAGGIIEAGQHTSPLLLSFYRQLNVPLCIHWGEISGHEAVTKGQYNETGTSIWKDKAWATYCDKAEALKDIFPSTKEFWKLFRGIREDPPSASTHSQFAPYQSHYHLPDSDSPKVKVNSGQHPGQSWQNFFVHRDKRNFTHQVAKEQCVGIGITAVASVFGHVSLVARRRVSGNASNAQKKYDGFSNTWDLCSEFGDFDPALDDDWEKDPPAENVGLSATNSELGDDEGSHDKEQGEDKEGVIEDDPPINNNIIISSGEALTAITGYIETEEEVLACFVPLTMAEVAYERYSFSDCEWERENIDPANLDTTQYLLGNGQWWNNPANTLFSEPDPGREILDKLCQFFHILLHTQTPMSFPSHNFSDPSSYIWDLLNWEICVIQVTINGEDWHLVHKKADLLSLKMVLHVKCPVSVLHIICCAWGPDLHVIASQLLRFGIRFHTLVYGKPPSQQLVWQ</sequence>
<dbReference type="OrthoDB" id="3268696at2759"/>
<dbReference type="AlphaFoldDB" id="A0A9P7RYL6"/>
<name>A0A9P7RYL6_9AGAR</name>
<protein>
    <submittedName>
        <fullName evidence="2">Uncharacterized protein</fullName>
    </submittedName>
</protein>
<dbReference type="KEGG" id="more:E1B28_010580"/>
<evidence type="ECO:0000256" key="1">
    <source>
        <dbReference type="SAM" id="MobiDB-lite"/>
    </source>
</evidence>
<dbReference type="RefSeq" id="XP_043008021.1">
    <property type="nucleotide sequence ID" value="XM_043155550.1"/>
</dbReference>
<evidence type="ECO:0000313" key="3">
    <source>
        <dbReference type="Proteomes" id="UP001049176"/>
    </source>
</evidence>
<proteinExistence type="predicted"/>
<feature type="compositionally biased region" description="Basic and acidic residues" evidence="1">
    <location>
        <begin position="333"/>
        <end position="347"/>
    </location>
</feature>
<keyword evidence="3" id="KW-1185">Reference proteome</keyword>
<evidence type="ECO:0000313" key="2">
    <source>
        <dbReference type="EMBL" id="KAG7091551.1"/>
    </source>
</evidence>
<accession>A0A9P7RYL6</accession>
<dbReference type="Proteomes" id="UP001049176">
    <property type="component" value="Chromosome 6"/>
</dbReference>